<dbReference type="Proteomes" id="UP001165960">
    <property type="component" value="Unassembled WGS sequence"/>
</dbReference>
<evidence type="ECO:0000313" key="2">
    <source>
        <dbReference type="Proteomes" id="UP001165960"/>
    </source>
</evidence>
<protein>
    <submittedName>
        <fullName evidence="1">Uncharacterized protein</fullName>
    </submittedName>
</protein>
<organism evidence="1 2">
    <name type="scientific">Entomophthora muscae</name>
    <dbReference type="NCBI Taxonomy" id="34485"/>
    <lineage>
        <taxon>Eukaryota</taxon>
        <taxon>Fungi</taxon>
        <taxon>Fungi incertae sedis</taxon>
        <taxon>Zoopagomycota</taxon>
        <taxon>Entomophthoromycotina</taxon>
        <taxon>Entomophthoromycetes</taxon>
        <taxon>Entomophthorales</taxon>
        <taxon>Entomophthoraceae</taxon>
        <taxon>Entomophthora</taxon>
    </lineage>
</organism>
<accession>A0ACC2RLQ4</accession>
<proteinExistence type="predicted"/>
<sequence>MTHPFFSLLLSNYLQSPKLEVLLSKKISVLLCFQLLSYSQPIPTTLEHHIFWCSLQGYLPLPVAPLPETSSPGTKPVTLKPWTAHAVPPPTTRNVMLAHHALPAQLQHTEARVSPTTLIESQPPPKSPTLRRLRNLLPQPLTFPHKPNLDLARLPASGLSVPQAVKPTRRRPASVCPQSPSSASDKDPVEDFFEVDEEPPANLPRTPSRSSTSSGDHCHPTSLSENPAPPLQRRRTLEQTSSRAPFVSHIESLPVPTAPPSYQSVPSAPPLPMHQVAHPGPSDDSTISDMEHVHRFLSENGDVLVTVGSIMPGIVCPSKKAQKVRKPVSKLTKLTDLNQKVNQKWVTAAPVCQLKPAPPCKLTLIN</sequence>
<name>A0ACC2RLQ4_9FUNG</name>
<reference evidence="1" key="1">
    <citation type="submission" date="2022-04" db="EMBL/GenBank/DDBJ databases">
        <title>Genome of the entomopathogenic fungus Entomophthora muscae.</title>
        <authorList>
            <person name="Elya C."/>
            <person name="Lovett B.R."/>
            <person name="Lee E."/>
            <person name="Macias A.M."/>
            <person name="Hajek A.E."/>
            <person name="De Bivort B.L."/>
            <person name="Kasson M.T."/>
            <person name="De Fine Licht H.H."/>
            <person name="Stajich J.E."/>
        </authorList>
    </citation>
    <scope>NUCLEOTIDE SEQUENCE</scope>
    <source>
        <strain evidence="1">Berkeley</strain>
    </source>
</reference>
<comment type="caution">
    <text evidence="1">The sequence shown here is derived from an EMBL/GenBank/DDBJ whole genome shotgun (WGS) entry which is preliminary data.</text>
</comment>
<dbReference type="EMBL" id="QTSX02007132">
    <property type="protein sequence ID" value="KAJ9050890.1"/>
    <property type="molecule type" value="Genomic_DNA"/>
</dbReference>
<keyword evidence="2" id="KW-1185">Reference proteome</keyword>
<evidence type="ECO:0000313" key="1">
    <source>
        <dbReference type="EMBL" id="KAJ9050890.1"/>
    </source>
</evidence>
<gene>
    <name evidence="1" type="ORF">DSO57_1010001</name>
</gene>